<proteinExistence type="predicted"/>
<protein>
    <submittedName>
        <fullName evidence="2">Helix-turn-helix transcriptional regulator</fullName>
    </submittedName>
</protein>
<dbReference type="Proteomes" id="UP000582646">
    <property type="component" value="Unassembled WGS sequence"/>
</dbReference>
<dbReference type="CDD" id="cd00093">
    <property type="entry name" value="HTH_XRE"/>
    <property type="match status" value="1"/>
</dbReference>
<dbReference type="EMBL" id="JAAXOQ010000018">
    <property type="protein sequence ID" value="NKY19518.1"/>
    <property type="molecule type" value="Genomic_DNA"/>
</dbReference>
<dbReference type="Gene3D" id="1.10.260.40">
    <property type="entry name" value="lambda repressor-like DNA-binding domains"/>
    <property type="match status" value="1"/>
</dbReference>
<evidence type="ECO:0000313" key="2">
    <source>
        <dbReference type="EMBL" id="NKY19518.1"/>
    </source>
</evidence>
<accession>A0A846X1Z4</accession>
<dbReference type="SUPFAM" id="SSF47413">
    <property type="entry name" value="lambda repressor-like DNA-binding domains"/>
    <property type="match status" value="1"/>
</dbReference>
<dbReference type="InterPro" id="IPR001387">
    <property type="entry name" value="Cro/C1-type_HTH"/>
</dbReference>
<name>A0A846X1Z4_9ACTN</name>
<dbReference type="AlphaFoldDB" id="A0A846X1Z4"/>
<feature type="domain" description="HTH cro/C1-type" evidence="1">
    <location>
        <begin position="27"/>
        <end position="77"/>
    </location>
</feature>
<evidence type="ECO:0000259" key="1">
    <source>
        <dbReference type="PROSITE" id="PS50943"/>
    </source>
</evidence>
<organism evidence="2 3">
    <name type="scientific">Tsukamurella spumae</name>
    <dbReference type="NCBI Taxonomy" id="44753"/>
    <lineage>
        <taxon>Bacteria</taxon>
        <taxon>Bacillati</taxon>
        <taxon>Actinomycetota</taxon>
        <taxon>Actinomycetes</taxon>
        <taxon>Mycobacteriales</taxon>
        <taxon>Tsukamurellaceae</taxon>
        <taxon>Tsukamurella</taxon>
    </lineage>
</organism>
<reference evidence="2 3" key="1">
    <citation type="submission" date="2020-04" db="EMBL/GenBank/DDBJ databases">
        <title>MicrobeNet Type strains.</title>
        <authorList>
            <person name="Nicholson A.C."/>
        </authorList>
    </citation>
    <scope>NUCLEOTIDE SEQUENCE [LARGE SCALE GENOMIC DNA]</scope>
    <source>
        <strain evidence="2 3">DSM 44113</strain>
    </source>
</reference>
<dbReference type="GO" id="GO:0003677">
    <property type="term" value="F:DNA binding"/>
    <property type="evidence" value="ECO:0007669"/>
    <property type="project" value="InterPro"/>
</dbReference>
<dbReference type="PROSITE" id="PS50943">
    <property type="entry name" value="HTH_CROC1"/>
    <property type="match status" value="1"/>
</dbReference>
<dbReference type="Pfam" id="PF13560">
    <property type="entry name" value="HTH_31"/>
    <property type="match status" value="1"/>
</dbReference>
<dbReference type="SMART" id="SM00530">
    <property type="entry name" value="HTH_XRE"/>
    <property type="match status" value="1"/>
</dbReference>
<dbReference type="RefSeq" id="WP_168546513.1">
    <property type="nucleotide sequence ID" value="NZ_BAAAKS010000054.1"/>
</dbReference>
<sequence>MEIGLGSVQGRAVAEASTRIGEDLGTWRRARRMTQADLAQRSNVSVRTLSKIEGGDMSTSTDGLLRILHSLGLLDTLTTALDPNESELGIALIRDALPKRVRRG</sequence>
<evidence type="ECO:0000313" key="3">
    <source>
        <dbReference type="Proteomes" id="UP000582646"/>
    </source>
</evidence>
<gene>
    <name evidence="2" type="ORF">HF999_14215</name>
</gene>
<comment type="caution">
    <text evidence="2">The sequence shown here is derived from an EMBL/GenBank/DDBJ whole genome shotgun (WGS) entry which is preliminary data.</text>
</comment>
<keyword evidence="3" id="KW-1185">Reference proteome</keyword>
<dbReference type="InterPro" id="IPR010982">
    <property type="entry name" value="Lambda_DNA-bd_dom_sf"/>
</dbReference>